<dbReference type="PANTHER" id="PTHR33428:SF14">
    <property type="entry name" value="CARBOXYLESTERASE TYPE B DOMAIN-CONTAINING PROTEIN"/>
    <property type="match status" value="1"/>
</dbReference>
<organism evidence="2 3">
    <name type="scientific">Paenibacillus endophyticus</name>
    <dbReference type="NCBI Taxonomy" id="1294268"/>
    <lineage>
        <taxon>Bacteria</taxon>
        <taxon>Bacillati</taxon>
        <taxon>Bacillota</taxon>
        <taxon>Bacilli</taxon>
        <taxon>Bacillales</taxon>
        <taxon>Paenibacillaceae</taxon>
        <taxon>Paenibacillus</taxon>
    </lineage>
</organism>
<dbReference type="AlphaFoldDB" id="A0A7W5G9L2"/>
<dbReference type="InterPro" id="IPR029058">
    <property type="entry name" value="AB_hydrolase_fold"/>
</dbReference>
<feature type="transmembrane region" description="Helical" evidence="1">
    <location>
        <begin position="110"/>
        <end position="128"/>
    </location>
</feature>
<keyword evidence="1" id="KW-0472">Membrane</keyword>
<feature type="transmembrane region" description="Helical" evidence="1">
    <location>
        <begin position="167"/>
        <end position="184"/>
    </location>
</feature>
<reference evidence="2 3" key="1">
    <citation type="submission" date="2020-08" db="EMBL/GenBank/DDBJ databases">
        <title>Genomic Encyclopedia of Type Strains, Phase III (KMG-III): the genomes of soil and plant-associated and newly described type strains.</title>
        <authorList>
            <person name="Whitman W."/>
        </authorList>
    </citation>
    <scope>NUCLEOTIDE SEQUENCE [LARGE SCALE GENOMIC DNA]</scope>
    <source>
        <strain evidence="2 3">CECT 8234</strain>
    </source>
</reference>
<proteinExistence type="predicted"/>
<dbReference type="Proteomes" id="UP000518605">
    <property type="component" value="Unassembled WGS sequence"/>
</dbReference>
<dbReference type="GO" id="GO:0016787">
    <property type="term" value="F:hydrolase activity"/>
    <property type="evidence" value="ECO:0007669"/>
    <property type="project" value="UniProtKB-KW"/>
</dbReference>
<name>A0A7W5G9L2_9BACL</name>
<accession>A0A7W5G9L2</accession>
<comment type="caution">
    <text evidence="2">The sequence shown here is derived from an EMBL/GenBank/DDBJ whole genome shotgun (WGS) entry which is preliminary data.</text>
</comment>
<keyword evidence="1" id="KW-1133">Transmembrane helix</keyword>
<feature type="transmembrane region" description="Helical" evidence="1">
    <location>
        <begin position="52"/>
        <end position="71"/>
    </location>
</feature>
<keyword evidence="1" id="KW-0812">Transmembrane</keyword>
<sequence>MELESQVPEQPVHHYAEPPISRRKRTYAWIKSRFAARNERNGYSSRVAKGSLVFFASLAMLAAVLGMPTGFGIGIDILVFLSVNFIAMSVAVELVSFLFALMYVPLPRKLMAAFIYAAVETYLILYFAEFGIIMAILFSVIFTLIGLGMGYLLALFMHLKIRPINKAAIGLLFAAAFVITYTAADWTGPAATPQRELAEASGIVLPDAVNPAEKGAYAVQAFTYGSGYDKHRKMFGENIDIQSVQVDASSYITKWSKLKTWFWGFDERELPLNGRVWMPKGDGPFPLTLIVHGNHLMEDFSDGGYGYLGELLASKGIIAVSVDENFLNYSVWSGIPNNDMKVRAWVLLKHLQQIKSFHAAQGNPLSGQVDFGQVALIGHSRGGQAVAMAADADRWFSKDQTLDSLSDIAIQSVVAIAPTDKQVDDKSARLSGVNYLTLQGARDADVNNFYGDRQYGRTTFSNDSNRFKAALYIADANHSQFNSAWGRMDERPPGGLFLNRKELLQADEQRLISKVYVSAFLQATLLGESSYKPLFADYRYGLAWLPETSYSNRYEASDFEAVTRYDDGQGKTLLKSGGMAAVSGMTNWNITAAEDRDGNNKGTKGMELEWDAAGAQYELELPVHTRLQDDDTTRTKLVFSMANLERDIMAEKIADASEAVDGDQSHVSELPPLPAVEIEVTTSEGERAEVELAELMPVTPPAYTSFMTYSWLEDRMKNKKYKESTEPVFQTFTLPLEQFGTDNTTIAVNEIKTITFRFLDGPGKIMLDDIGFAP</sequence>
<keyword evidence="2" id="KW-0378">Hydrolase</keyword>
<dbReference type="Gene3D" id="3.40.50.1820">
    <property type="entry name" value="alpha/beta hydrolase"/>
    <property type="match status" value="1"/>
</dbReference>
<evidence type="ECO:0000313" key="3">
    <source>
        <dbReference type="Proteomes" id="UP000518605"/>
    </source>
</evidence>
<dbReference type="EMBL" id="JACHXW010000003">
    <property type="protein sequence ID" value="MBB3151092.1"/>
    <property type="molecule type" value="Genomic_DNA"/>
</dbReference>
<protein>
    <submittedName>
        <fullName evidence="2">Dienelactone hydrolase</fullName>
    </submittedName>
</protein>
<feature type="transmembrane region" description="Helical" evidence="1">
    <location>
        <begin position="77"/>
        <end position="103"/>
    </location>
</feature>
<dbReference type="RefSeq" id="WP_183559764.1">
    <property type="nucleotide sequence ID" value="NZ_CBCSLB010000036.1"/>
</dbReference>
<evidence type="ECO:0000256" key="1">
    <source>
        <dbReference type="SAM" id="Phobius"/>
    </source>
</evidence>
<evidence type="ECO:0000313" key="2">
    <source>
        <dbReference type="EMBL" id="MBB3151092.1"/>
    </source>
</evidence>
<dbReference type="SUPFAM" id="SSF53474">
    <property type="entry name" value="alpha/beta-Hydrolases"/>
    <property type="match status" value="1"/>
</dbReference>
<gene>
    <name evidence="2" type="ORF">FHS16_001135</name>
</gene>
<dbReference type="PANTHER" id="PTHR33428">
    <property type="entry name" value="CHLOROPHYLLASE-2, CHLOROPLASTIC"/>
    <property type="match status" value="1"/>
</dbReference>
<feature type="transmembrane region" description="Helical" evidence="1">
    <location>
        <begin position="134"/>
        <end position="155"/>
    </location>
</feature>
<keyword evidence="3" id="KW-1185">Reference proteome</keyword>